<dbReference type="GO" id="GO:0004497">
    <property type="term" value="F:monooxygenase activity"/>
    <property type="evidence" value="ECO:0007669"/>
    <property type="project" value="UniProtKB-KW"/>
</dbReference>
<name>A0ABS0NJH0_9ACTN</name>
<evidence type="ECO:0000313" key="3">
    <source>
        <dbReference type="EMBL" id="MBH5335352.1"/>
    </source>
</evidence>
<dbReference type="Pfam" id="PF01494">
    <property type="entry name" value="FAD_binding_3"/>
    <property type="match status" value="1"/>
</dbReference>
<sequence>MPITRTARPVSPARTALVSGAGVAGLATAYWLRRHGWTTTVVERAPAVRTGGHAIDVRGVALAVLERMGLLDQVRQARTRTRGMTMLDGDGREQWRSTEMALSSGRLDSDDCELLREDLTRLLYERTAPETEFLFGDSVVTLDGTPAGTDRTDGPDGPDGPEGIRVGFEHAPDRTFDLVVGADGLHSTVRRLAFGEEARFAHHLGSYVGVFSTDNFLGLEDWQVWSQDETTTTCVYPVRDNTELRATVGFRSEPLADHDHRDTDAHRTLLADRLAHLGGDTPRLLKAMHTAPDFYFDAMAQIRMDRWSRGRTVLVGDAGYCPSPLSGQGTSLALVGAYVLADELAKAGGDHRVALPRYEERLRPFVTLNQALATENPGNPAAEESVDRAKNALSLDA</sequence>
<evidence type="ECO:0000313" key="4">
    <source>
        <dbReference type="Proteomes" id="UP000807371"/>
    </source>
</evidence>
<dbReference type="PRINTS" id="PR00420">
    <property type="entry name" value="RNGMNOXGNASE"/>
</dbReference>
<organism evidence="3 4">
    <name type="scientific">Streptomyces pactum</name>
    <dbReference type="NCBI Taxonomy" id="68249"/>
    <lineage>
        <taxon>Bacteria</taxon>
        <taxon>Bacillati</taxon>
        <taxon>Actinomycetota</taxon>
        <taxon>Actinomycetes</taxon>
        <taxon>Kitasatosporales</taxon>
        <taxon>Streptomycetaceae</taxon>
        <taxon>Streptomyces</taxon>
    </lineage>
</organism>
<dbReference type="Gene3D" id="3.30.9.10">
    <property type="entry name" value="D-Amino Acid Oxidase, subunit A, domain 2"/>
    <property type="match status" value="1"/>
</dbReference>
<reference evidence="3 4" key="1">
    <citation type="submission" date="2020-09" db="EMBL/GenBank/DDBJ databases">
        <title>Biosynthesis of the nuclear factor of activated T cells inhibitor NFAT-133 and its congeners in Streptomyces pactum.</title>
        <authorList>
            <person name="Zhou W."/>
            <person name="Posri P."/>
            <person name="Abugrain M.E."/>
            <person name="Weisberg A.J."/>
            <person name="Chang J.H."/>
            <person name="Mahmud T."/>
        </authorList>
    </citation>
    <scope>NUCLEOTIDE SEQUENCE [LARGE SCALE GENOMIC DNA]</scope>
    <source>
        <strain evidence="3 4">ATCC 27456</strain>
    </source>
</reference>
<keyword evidence="4" id="KW-1185">Reference proteome</keyword>
<keyword evidence="3" id="KW-0503">Monooxygenase</keyword>
<dbReference type="PANTHER" id="PTHR46865:SF2">
    <property type="entry name" value="MONOOXYGENASE"/>
    <property type="match status" value="1"/>
</dbReference>
<accession>A0ABS0NJH0</accession>
<protein>
    <submittedName>
        <fullName evidence="3">FAD-dependent monooxygenase</fullName>
    </submittedName>
</protein>
<dbReference type="EMBL" id="JACYXC010000001">
    <property type="protein sequence ID" value="MBH5335352.1"/>
    <property type="molecule type" value="Genomic_DNA"/>
</dbReference>
<dbReference type="RefSeq" id="WP_197988921.1">
    <property type="nucleotide sequence ID" value="NZ_JACYXC010000001.1"/>
</dbReference>
<proteinExistence type="predicted"/>
<evidence type="ECO:0000259" key="2">
    <source>
        <dbReference type="Pfam" id="PF01494"/>
    </source>
</evidence>
<gene>
    <name evidence="3" type="ORF">IHE55_11320</name>
</gene>
<feature type="region of interest" description="Disordered" evidence="1">
    <location>
        <begin position="375"/>
        <end position="397"/>
    </location>
</feature>
<comment type="caution">
    <text evidence="3">The sequence shown here is derived from an EMBL/GenBank/DDBJ whole genome shotgun (WGS) entry which is preliminary data.</text>
</comment>
<feature type="domain" description="FAD-binding" evidence="2">
    <location>
        <begin position="16"/>
        <end position="366"/>
    </location>
</feature>
<keyword evidence="3" id="KW-0560">Oxidoreductase</keyword>
<evidence type="ECO:0000256" key="1">
    <source>
        <dbReference type="SAM" id="MobiDB-lite"/>
    </source>
</evidence>
<dbReference type="InterPro" id="IPR051704">
    <property type="entry name" value="FAD_aromatic-hydroxylase"/>
</dbReference>
<dbReference type="InterPro" id="IPR002938">
    <property type="entry name" value="FAD-bd"/>
</dbReference>
<dbReference type="InterPro" id="IPR036188">
    <property type="entry name" value="FAD/NAD-bd_sf"/>
</dbReference>
<dbReference type="SUPFAM" id="SSF51905">
    <property type="entry name" value="FAD/NAD(P)-binding domain"/>
    <property type="match status" value="1"/>
</dbReference>
<dbReference type="Proteomes" id="UP000807371">
    <property type="component" value="Unassembled WGS sequence"/>
</dbReference>
<dbReference type="PANTHER" id="PTHR46865">
    <property type="entry name" value="OXIDOREDUCTASE-RELATED"/>
    <property type="match status" value="1"/>
</dbReference>
<dbReference type="Gene3D" id="3.50.50.60">
    <property type="entry name" value="FAD/NAD(P)-binding domain"/>
    <property type="match status" value="1"/>
</dbReference>